<dbReference type="SUPFAM" id="SSF53850">
    <property type="entry name" value="Periplasmic binding protein-like II"/>
    <property type="match status" value="1"/>
</dbReference>
<feature type="chain" id="PRO_5046243388" description="ABC transporter substrate-binding protein" evidence="2">
    <location>
        <begin position="31"/>
        <end position="101"/>
    </location>
</feature>
<keyword evidence="2" id="KW-0732">Signal</keyword>
<keyword evidence="4" id="KW-1185">Reference proteome</keyword>
<dbReference type="Gene3D" id="3.40.190.10">
    <property type="entry name" value="Periplasmic binding protein-like II"/>
    <property type="match status" value="1"/>
</dbReference>
<gene>
    <name evidence="3" type="ORF">ACFQ04_11090</name>
</gene>
<evidence type="ECO:0000313" key="3">
    <source>
        <dbReference type="EMBL" id="MFD0926281.1"/>
    </source>
</evidence>
<evidence type="ECO:0000256" key="2">
    <source>
        <dbReference type="SAM" id="SignalP"/>
    </source>
</evidence>
<sequence>MTPHVRHSLPRRARALALIIALVTVAAACASDPEPDSGGGGPTGRPAAGGTFTIALDNYPERGLNPHYGASFDASQVLRNVYDSLVSEDASENFHPWLATA</sequence>
<feature type="region of interest" description="Disordered" evidence="1">
    <location>
        <begin position="31"/>
        <end position="52"/>
    </location>
</feature>
<accession>A0ABW3G789</accession>
<reference evidence="4" key="1">
    <citation type="journal article" date="2019" name="Int. J. Syst. Evol. Microbiol.">
        <title>The Global Catalogue of Microorganisms (GCM) 10K type strain sequencing project: providing services to taxonomists for standard genome sequencing and annotation.</title>
        <authorList>
            <consortium name="The Broad Institute Genomics Platform"/>
            <consortium name="The Broad Institute Genome Sequencing Center for Infectious Disease"/>
            <person name="Wu L."/>
            <person name="Ma J."/>
        </authorList>
    </citation>
    <scope>NUCLEOTIDE SEQUENCE [LARGE SCALE GENOMIC DNA]</scope>
    <source>
        <strain evidence="4">CCUG 50873</strain>
    </source>
</reference>
<comment type="caution">
    <text evidence="3">The sequence shown here is derived from an EMBL/GenBank/DDBJ whole genome shotgun (WGS) entry which is preliminary data.</text>
</comment>
<name>A0ABW3G789_9NOCA</name>
<feature type="signal peptide" evidence="2">
    <location>
        <begin position="1"/>
        <end position="30"/>
    </location>
</feature>
<dbReference type="PROSITE" id="PS51257">
    <property type="entry name" value="PROKAR_LIPOPROTEIN"/>
    <property type="match status" value="1"/>
</dbReference>
<dbReference type="EMBL" id="JBHTIL010000001">
    <property type="protein sequence ID" value="MFD0926281.1"/>
    <property type="molecule type" value="Genomic_DNA"/>
</dbReference>
<dbReference type="RefSeq" id="WP_253645832.1">
    <property type="nucleotide sequence ID" value="NZ_BAAAMO010000002.1"/>
</dbReference>
<proteinExistence type="predicted"/>
<evidence type="ECO:0000313" key="4">
    <source>
        <dbReference type="Proteomes" id="UP001597068"/>
    </source>
</evidence>
<dbReference type="Proteomes" id="UP001597068">
    <property type="component" value="Unassembled WGS sequence"/>
</dbReference>
<evidence type="ECO:0000256" key="1">
    <source>
        <dbReference type="SAM" id="MobiDB-lite"/>
    </source>
</evidence>
<organism evidence="3 4">
    <name type="scientific">Williamsia deligens</name>
    <dbReference type="NCBI Taxonomy" id="321325"/>
    <lineage>
        <taxon>Bacteria</taxon>
        <taxon>Bacillati</taxon>
        <taxon>Actinomycetota</taxon>
        <taxon>Actinomycetes</taxon>
        <taxon>Mycobacteriales</taxon>
        <taxon>Nocardiaceae</taxon>
        <taxon>Williamsia</taxon>
    </lineage>
</organism>
<protein>
    <recommendedName>
        <fullName evidence="5">ABC transporter substrate-binding protein</fullName>
    </recommendedName>
</protein>
<evidence type="ECO:0008006" key="5">
    <source>
        <dbReference type="Google" id="ProtNLM"/>
    </source>
</evidence>